<sequence>MCVMEKLLIGVTHCAYEMLMLALQFSFLMHMSGLNLVCPIGVAFRIKILKCWRAGNQGASGRTDCVKLQCHSIICSLVVLLMEQP</sequence>
<evidence type="ECO:0000313" key="1">
    <source>
        <dbReference type="EMBL" id="KAK4015458.1"/>
    </source>
</evidence>
<evidence type="ECO:0000313" key="2">
    <source>
        <dbReference type="Proteomes" id="UP001234178"/>
    </source>
</evidence>
<reference evidence="1 2" key="1">
    <citation type="journal article" date="2023" name="Nucleic Acids Res.">
        <title>The hologenome of Daphnia magna reveals possible DNA methylation and microbiome-mediated evolution of the host genome.</title>
        <authorList>
            <person name="Chaturvedi A."/>
            <person name="Li X."/>
            <person name="Dhandapani V."/>
            <person name="Marshall H."/>
            <person name="Kissane S."/>
            <person name="Cuenca-Cambronero M."/>
            <person name="Asole G."/>
            <person name="Calvet F."/>
            <person name="Ruiz-Romero M."/>
            <person name="Marangio P."/>
            <person name="Guigo R."/>
            <person name="Rago D."/>
            <person name="Mirbahai L."/>
            <person name="Eastwood N."/>
            <person name="Colbourne J.K."/>
            <person name="Zhou J."/>
            <person name="Mallon E."/>
            <person name="Orsini L."/>
        </authorList>
    </citation>
    <scope>NUCLEOTIDE SEQUENCE [LARGE SCALE GENOMIC DNA]</scope>
    <source>
        <strain evidence="1">LRV0_1</strain>
    </source>
</reference>
<comment type="caution">
    <text evidence="1">The sequence shown here is derived from an EMBL/GenBank/DDBJ whole genome shotgun (WGS) entry which is preliminary data.</text>
</comment>
<name>A0ABQ9ZRQ2_9CRUS</name>
<keyword evidence="2" id="KW-1185">Reference proteome</keyword>
<dbReference type="EMBL" id="JAOYFB010000005">
    <property type="protein sequence ID" value="KAK4015458.1"/>
    <property type="molecule type" value="Genomic_DNA"/>
</dbReference>
<proteinExistence type="predicted"/>
<accession>A0ABQ9ZRQ2</accession>
<protein>
    <submittedName>
        <fullName evidence="1">Uncharacterized protein</fullName>
    </submittedName>
</protein>
<gene>
    <name evidence="1" type="ORF">OUZ56_030436</name>
</gene>
<organism evidence="1 2">
    <name type="scientific">Daphnia magna</name>
    <dbReference type="NCBI Taxonomy" id="35525"/>
    <lineage>
        <taxon>Eukaryota</taxon>
        <taxon>Metazoa</taxon>
        <taxon>Ecdysozoa</taxon>
        <taxon>Arthropoda</taxon>
        <taxon>Crustacea</taxon>
        <taxon>Branchiopoda</taxon>
        <taxon>Diplostraca</taxon>
        <taxon>Cladocera</taxon>
        <taxon>Anomopoda</taxon>
        <taxon>Daphniidae</taxon>
        <taxon>Daphnia</taxon>
    </lineage>
</organism>
<dbReference type="Proteomes" id="UP001234178">
    <property type="component" value="Unassembled WGS sequence"/>
</dbReference>